<evidence type="ECO:0000313" key="11">
    <source>
        <dbReference type="EMBL" id="QCD96961.1"/>
    </source>
</evidence>
<dbReference type="GO" id="GO:0003677">
    <property type="term" value="F:DNA binding"/>
    <property type="evidence" value="ECO:0007669"/>
    <property type="project" value="UniProtKB-KW"/>
</dbReference>
<evidence type="ECO:0000259" key="10">
    <source>
        <dbReference type="PROSITE" id="PS50863"/>
    </source>
</evidence>
<sequence>MAESFLFSIAESLLAKLASRAFEEASRLVGLYDDLQDFTNTLSLVKAVLLDAQQKQQHNHELHEWLTQLKTVFSDAEDLLDEFECQTLRNKVVKAHGSTKDKVSHFFSTSSPLVFRYKMAQQIKDISNRLDKVAADRHKFSLERIDVDTRVVHRRDMTHSRLSDSDVIGRKHDKEMDKISFNHPVKLYDPLGKKFEIFVDTDEGGRMVLFGFCQYVAYYGFVSPCFLHLNYVGNNVFVHRIFLVEGVEIDYSRDLQAGGSNQLEVGSVDCEKILSSYDVRSSSLYLDSKFVKEGLVKGRKNYVLTNGHAQFWNCKIRWTCRSSFECYLTCGWKKYCQENGLVAGDRVRFMVQTDQSNVIQILKI</sequence>
<keyword evidence="3" id="KW-0547">Nucleotide-binding</keyword>
<evidence type="ECO:0000313" key="12">
    <source>
        <dbReference type="Proteomes" id="UP000501690"/>
    </source>
</evidence>
<dbReference type="SUPFAM" id="SSF101936">
    <property type="entry name" value="DNA-binding pseudobarrel domain"/>
    <property type="match status" value="1"/>
</dbReference>
<dbReference type="InterPro" id="IPR003340">
    <property type="entry name" value="B3_DNA-bd"/>
</dbReference>
<dbReference type="GO" id="GO:0005634">
    <property type="term" value="C:nucleus"/>
    <property type="evidence" value="ECO:0007669"/>
    <property type="project" value="UniProtKB-SubCell"/>
</dbReference>
<accession>A0A4D6M991</accession>
<evidence type="ECO:0000256" key="4">
    <source>
        <dbReference type="ARBA" id="ARBA00022821"/>
    </source>
</evidence>
<evidence type="ECO:0000256" key="7">
    <source>
        <dbReference type="ARBA" id="ARBA00023125"/>
    </source>
</evidence>
<dbReference type="GO" id="GO:0006952">
    <property type="term" value="P:defense response"/>
    <property type="evidence" value="ECO:0007669"/>
    <property type="project" value="UniProtKB-KW"/>
</dbReference>
<dbReference type="PANTHER" id="PTHR36766">
    <property type="entry name" value="PLANT BROAD-SPECTRUM MILDEW RESISTANCE PROTEIN RPW8"/>
    <property type="match status" value="1"/>
</dbReference>
<evidence type="ECO:0000256" key="5">
    <source>
        <dbReference type="ARBA" id="ARBA00022840"/>
    </source>
</evidence>
<dbReference type="InterPro" id="IPR041118">
    <property type="entry name" value="Rx_N"/>
</dbReference>
<evidence type="ECO:0000256" key="3">
    <source>
        <dbReference type="ARBA" id="ARBA00022741"/>
    </source>
</evidence>
<dbReference type="PANTHER" id="PTHR36766:SF61">
    <property type="entry name" value="NB-ARC DOMAIN DISEASE RESISTANCE PROTEIN"/>
    <property type="match status" value="1"/>
</dbReference>
<evidence type="ECO:0000256" key="2">
    <source>
        <dbReference type="ARBA" id="ARBA00022737"/>
    </source>
</evidence>
<keyword evidence="6" id="KW-0805">Transcription regulation</keyword>
<keyword evidence="12" id="KW-1185">Reference proteome</keyword>
<keyword evidence="5" id="KW-0067">ATP-binding</keyword>
<keyword evidence="9" id="KW-0539">Nucleus</keyword>
<dbReference type="Pfam" id="PF02362">
    <property type="entry name" value="B3"/>
    <property type="match status" value="1"/>
</dbReference>
<dbReference type="Pfam" id="PF18052">
    <property type="entry name" value="Rx_N"/>
    <property type="match status" value="1"/>
</dbReference>
<evidence type="ECO:0000256" key="1">
    <source>
        <dbReference type="ARBA" id="ARBA00004123"/>
    </source>
</evidence>
<dbReference type="Proteomes" id="UP000501690">
    <property type="component" value="Linkage Group LG6"/>
</dbReference>
<dbReference type="GO" id="GO:0005524">
    <property type="term" value="F:ATP binding"/>
    <property type="evidence" value="ECO:0007669"/>
    <property type="project" value="UniProtKB-KW"/>
</dbReference>
<proteinExistence type="predicted"/>
<reference evidence="11 12" key="1">
    <citation type="submission" date="2019-04" db="EMBL/GenBank/DDBJ databases">
        <title>An improved genome assembly and genetic linkage map for asparagus bean, Vigna unguiculata ssp. sesquipedialis.</title>
        <authorList>
            <person name="Xia Q."/>
            <person name="Zhang R."/>
            <person name="Dong Y."/>
        </authorList>
    </citation>
    <scope>NUCLEOTIDE SEQUENCE [LARGE SCALE GENOMIC DNA]</scope>
    <source>
        <tissue evidence="11">Leaf</tissue>
    </source>
</reference>
<evidence type="ECO:0000256" key="6">
    <source>
        <dbReference type="ARBA" id="ARBA00023015"/>
    </source>
</evidence>
<dbReference type="Gene3D" id="1.20.5.4130">
    <property type="match status" value="1"/>
</dbReference>
<dbReference type="InterPro" id="IPR015300">
    <property type="entry name" value="DNA-bd_pseudobarrel_sf"/>
</dbReference>
<keyword evidence="7" id="KW-0238">DNA-binding</keyword>
<keyword evidence="4" id="KW-0611">Plant defense</keyword>
<dbReference type="Gene3D" id="2.40.330.10">
    <property type="entry name" value="DNA-binding pseudobarrel domain"/>
    <property type="match status" value="1"/>
</dbReference>
<keyword evidence="8" id="KW-0804">Transcription</keyword>
<evidence type="ECO:0000256" key="9">
    <source>
        <dbReference type="ARBA" id="ARBA00023242"/>
    </source>
</evidence>
<comment type="subcellular location">
    <subcellularLocation>
        <location evidence="1">Nucleus</location>
    </subcellularLocation>
</comment>
<dbReference type="AlphaFoldDB" id="A0A4D6M991"/>
<name>A0A4D6M991_VIGUN</name>
<keyword evidence="2" id="KW-0677">Repeat</keyword>
<organism evidence="11 12">
    <name type="scientific">Vigna unguiculata</name>
    <name type="common">Cowpea</name>
    <dbReference type="NCBI Taxonomy" id="3917"/>
    <lineage>
        <taxon>Eukaryota</taxon>
        <taxon>Viridiplantae</taxon>
        <taxon>Streptophyta</taxon>
        <taxon>Embryophyta</taxon>
        <taxon>Tracheophyta</taxon>
        <taxon>Spermatophyta</taxon>
        <taxon>Magnoliopsida</taxon>
        <taxon>eudicotyledons</taxon>
        <taxon>Gunneridae</taxon>
        <taxon>Pentapetalae</taxon>
        <taxon>rosids</taxon>
        <taxon>fabids</taxon>
        <taxon>Fabales</taxon>
        <taxon>Fabaceae</taxon>
        <taxon>Papilionoideae</taxon>
        <taxon>50 kb inversion clade</taxon>
        <taxon>NPAAA clade</taxon>
        <taxon>indigoferoid/millettioid clade</taxon>
        <taxon>Phaseoleae</taxon>
        <taxon>Vigna</taxon>
    </lineage>
</organism>
<dbReference type="PROSITE" id="PS50863">
    <property type="entry name" value="B3"/>
    <property type="match status" value="1"/>
</dbReference>
<feature type="domain" description="TF-B3" evidence="10">
    <location>
        <begin position="269"/>
        <end position="364"/>
    </location>
</feature>
<evidence type="ECO:0000256" key="8">
    <source>
        <dbReference type="ARBA" id="ARBA00023163"/>
    </source>
</evidence>
<gene>
    <name evidence="11" type="ORF">DEO72_LG6g1671</name>
</gene>
<dbReference type="CDD" id="cd10017">
    <property type="entry name" value="B3_DNA"/>
    <property type="match status" value="1"/>
</dbReference>
<dbReference type="EMBL" id="CP039350">
    <property type="protein sequence ID" value="QCD96961.1"/>
    <property type="molecule type" value="Genomic_DNA"/>
</dbReference>
<protein>
    <recommendedName>
        <fullName evidence="10">TF-B3 domain-containing protein</fullName>
    </recommendedName>
</protein>